<dbReference type="PANTHER" id="PTHR23071:SF1">
    <property type="entry name" value="GPI ETHANOLAMINE PHOSPHATE TRANSFERASE 3"/>
    <property type="match status" value="1"/>
</dbReference>
<keyword evidence="7" id="KW-0256">Endoplasmic reticulum</keyword>
<feature type="chain" id="PRO_5001566045" evidence="13">
    <location>
        <begin position="17"/>
        <end position="1130"/>
    </location>
</feature>
<dbReference type="GO" id="GO:0005789">
    <property type="term" value="C:endoplasmic reticulum membrane"/>
    <property type="evidence" value="ECO:0007669"/>
    <property type="project" value="UniProtKB-SubCell"/>
</dbReference>
<feature type="transmembrane region" description="Helical" evidence="12">
    <location>
        <begin position="1030"/>
        <end position="1052"/>
    </location>
</feature>
<feature type="transmembrane region" description="Helical" evidence="12">
    <location>
        <begin position="684"/>
        <end position="705"/>
    </location>
</feature>
<feature type="transmembrane region" description="Helical" evidence="12">
    <location>
        <begin position="638"/>
        <end position="663"/>
    </location>
</feature>
<evidence type="ECO:0000256" key="1">
    <source>
        <dbReference type="ARBA" id="ARBA00004477"/>
    </source>
</evidence>
<sequence length="1130" mass="120558">MFALFLAIGVWLFAEGFLLTRTPVDRPADWGDIAFGVALPDLTQPLAGHPADQPVGSMPAWKPLPLLDTRHQCPAHGAALHQQMDHLAGRLAIQARRVLRPFDRVIVLLVDALRYDFADANFGAGFSAATTPLPALHTPGRLLDSQPDRTMLRQFIADAPTTTLQRLKALNTGGLPAFVEAGSNFAARAVGEDSLPDAWRRAGRAVRFVGDDTWVGLFPEGRLGGVAPMREGEPPQPAGRSACSQVLALPSFDVADLDTVDAAVIRYFARCLELHDPDILQGFDGLAEWVDHIPVSGSPSWDVLIGHMLGLDHVGHRLGPHHPSGALERKIHQVERFLQALTSAIPQLPGSTALLVLGDHGMTVTGDHGGDTLPETTSALWVWAPSGGAACDGRAVGLLDEAGTCVPPPVGEPIFQTDYVPTLALLTGVPIPFSSLGVPIEGLFTSSHTTEAAALRATLRQVVRFLSHYAAPGGSQQQQQRQQQQQQQLADAPEALATDRHPGRRDLAIKLADARRTGNPEAVWPVLHAHTAAPDHEACPVAAGQTYATAGGIPSLVELVSAFAELEFCYEVAFTRVLLGETLSPETMLSSAGLPSSGPGADIDDRPLARCNRLTRTFLHATGLRCRRAWAEFDTTRLGLGVCALAGVLIWWLASAFSGSAVAEKNMNMAVAPAAPAHSPACQRGLRVSTLVTLVTIALAVAAQPFSNSFIAAEADVTWWALSSLLVILAWSHLRQGNTGASIQALAPLVIFRLLAPGLVFLRASNDDDPSLLFSPTAHAAGLPASTADPGAPLPSLGIALWDFLVSPTRQADPLWNHGPHQLAVFPLECLALAVALVCVRGDRSVGRALRSRAFVVYTLAGSAILAWWGLSRWRDSLLSGENAAPVWLDLAHLWPPRALYLLLAATYIWPGGRTHPNPRQVVQDGLLARLAALLSLCKLLSGPGVCHVWIGVLACIPLPVGSPSMPGQRPGHSRDRAPLHQGLLGGGILSFLALHLFFKTGHQTVFASIQWWPGFIGLHRAHMVLSGGLICMALFGAWVLRAHFLAAWFAGPGLEASDAGARLRVTSAAACAIDLLAIVCTVVATAILRRHLFIWSVFAPRFVIMVLAHGAGFLTEVFLGAWLQTPLRL</sequence>
<name>A0A058Z3Z4_FONAL</name>
<feature type="signal peptide" evidence="13">
    <location>
        <begin position="1"/>
        <end position="16"/>
    </location>
</feature>
<evidence type="ECO:0000256" key="11">
    <source>
        <dbReference type="SAM" id="MobiDB-lite"/>
    </source>
</evidence>
<dbReference type="UniPathway" id="UPA00196"/>
<proteinExistence type="inferred from homology"/>
<dbReference type="AlphaFoldDB" id="A0A058Z3Z4"/>
<evidence type="ECO:0000256" key="5">
    <source>
        <dbReference type="ARBA" id="ARBA00022679"/>
    </source>
</evidence>
<dbReference type="GO" id="GO:0006506">
    <property type="term" value="P:GPI anchor biosynthetic process"/>
    <property type="evidence" value="ECO:0007669"/>
    <property type="project" value="UniProtKB-UniPathway"/>
</dbReference>
<dbReference type="InterPro" id="IPR017850">
    <property type="entry name" value="Alkaline_phosphatase_core_sf"/>
</dbReference>
<dbReference type="CDD" id="cd16023">
    <property type="entry name" value="GPI_EPT_3"/>
    <property type="match status" value="1"/>
</dbReference>
<keyword evidence="10" id="KW-0325">Glycoprotein</keyword>
<keyword evidence="13" id="KW-0732">Signal</keyword>
<dbReference type="PANTHER" id="PTHR23071">
    <property type="entry name" value="PHOSPHATIDYLINOSITOL GLYCAN"/>
    <property type="match status" value="1"/>
</dbReference>
<reference evidence="14" key="1">
    <citation type="submission" date="2013-04" db="EMBL/GenBank/DDBJ databases">
        <title>The Genome Sequence of Fonticula alba ATCC 38817.</title>
        <authorList>
            <consortium name="The Broad Institute Genomics Platform"/>
            <person name="Russ C."/>
            <person name="Cuomo C."/>
            <person name="Burger G."/>
            <person name="Gray M.W."/>
            <person name="Holland P.W.H."/>
            <person name="King N."/>
            <person name="Lang F.B.F."/>
            <person name="Roger A.J."/>
            <person name="Ruiz-Trillo I."/>
            <person name="Brown M."/>
            <person name="Walker B."/>
            <person name="Young S."/>
            <person name="Zeng Q."/>
            <person name="Gargeya S."/>
            <person name="Fitzgerald M."/>
            <person name="Haas B."/>
            <person name="Abouelleil A."/>
            <person name="Allen A.W."/>
            <person name="Alvarado L."/>
            <person name="Arachchi H.M."/>
            <person name="Berlin A.M."/>
            <person name="Chapman S.B."/>
            <person name="Gainer-Dewar J."/>
            <person name="Goldberg J."/>
            <person name="Griggs A."/>
            <person name="Gujja S."/>
            <person name="Hansen M."/>
            <person name="Howarth C."/>
            <person name="Imamovic A."/>
            <person name="Ireland A."/>
            <person name="Larimer J."/>
            <person name="McCowan C."/>
            <person name="Murphy C."/>
            <person name="Pearson M."/>
            <person name="Poon T.W."/>
            <person name="Priest M."/>
            <person name="Roberts A."/>
            <person name="Saif S."/>
            <person name="Shea T."/>
            <person name="Sisk P."/>
            <person name="Sykes S."/>
            <person name="Wortman J."/>
            <person name="Nusbaum C."/>
            <person name="Birren B."/>
        </authorList>
    </citation>
    <scope>NUCLEOTIDE SEQUENCE [LARGE SCALE GENOMIC DNA]</scope>
    <source>
        <strain evidence="14">ATCC 38817</strain>
    </source>
</reference>
<dbReference type="InterPro" id="IPR037675">
    <property type="entry name" value="PIG-O_N"/>
</dbReference>
<keyword evidence="5" id="KW-0808">Transferase</keyword>
<evidence type="ECO:0000256" key="2">
    <source>
        <dbReference type="ARBA" id="ARBA00004687"/>
    </source>
</evidence>
<feature type="transmembrane region" description="Helical" evidence="12">
    <location>
        <begin position="891"/>
        <end position="910"/>
    </location>
</feature>
<dbReference type="Gene3D" id="3.40.720.10">
    <property type="entry name" value="Alkaline Phosphatase, subunit A"/>
    <property type="match status" value="1"/>
</dbReference>
<organism evidence="14">
    <name type="scientific">Fonticula alba</name>
    <name type="common">Slime mold</name>
    <dbReference type="NCBI Taxonomy" id="691883"/>
    <lineage>
        <taxon>Eukaryota</taxon>
        <taxon>Rotosphaerida</taxon>
        <taxon>Fonticulaceae</taxon>
        <taxon>Fonticula</taxon>
    </lineage>
</organism>
<dbReference type="STRING" id="691883.A0A058Z3Z4"/>
<evidence type="ECO:0000256" key="10">
    <source>
        <dbReference type="ARBA" id="ARBA00023180"/>
    </source>
</evidence>
<feature type="transmembrane region" description="Helical" evidence="12">
    <location>
        <begin position="746"/>
        <end position="764"/>
    </location>
</feature>
<evidence type="ECO:0000256" key="3">
    <source>
        <dbReference type="ARBA" id="ARBA00008695"/>
    </source>
</evidence>
<keyword evidence="4" id="KW-0337">GPI-anchor biosynthesis</keyword>
<feature type="region of interest" description="Disordered" evidence="11">
    <location>
        <begin position="472"/>
        <end position="503"/>
    </location>
</feature>
<keyword evidence="8 12" id="KW-1133">Transmembrane helix</keyword>
<comment type="pathway">
    <text evidence="2">Glycolipid biosynthesis; glycosylphosphatidylinositol-anchor biosynthesis.</text>
</comment>
<dbReference type="Proteomes" id="UP000030693">
    <property type="component" value="Unassembled WGS sequence"/>
</dbReference>
<dbReference type="InterPro" id="IPR002591">
    <property type="entry name" value="Phosphodiest/P_Trfase"/>
</dbReference>
<dbReference type="Pfam" id="PF01663">
    <property type="entry name" value="Phosphodiest"/>
    <property type="match status" value="1"/>
</dbReference>
<dbReference type="GO" id="GO:0051377">
    <property type="term" value="F:mannose-ethanolamine phosphotransferase activity"/>
    <property type="evidence" value="ECO:0007669"/>
    <property type="project" value="InterPro"/>
</dbReference>
<keyword evidence="15" id="KW-1185">Reference proteome</keyword>
<comment type="similarity">
    <text evidence="3">Belongs to the PIGG/PIGN/PIGO family. PIGO subfamily.</text>
</comment>
<dbReference type="GeneID" id="20529123"/>
<dbReference type="SUPFAM" id="SSF53649">
    <property type="entry name" value="Alkaline phosphatase-like"/>
    <property type="match status" value="1"/>
</dbReference>
<feature type="transmembrane region" description="Helical" evidence="12">
    <location>
        <begin position="1101"/>
        <end position="1124"/>
    </location>
</feature>
<feature type="transmembrane region" description="Helical" evidence="12">
    <location>
        <begin position="980"/>
        <end position="999"/>
    </location>
</feature>
<evidence type="ECO:0000256" key="9">
    <source>
        <dbReference type="ARBA" id="ARBA00023136"/>
    </source>
</evidence>
<feature type="transmembrane region" description="Helical" evidence="12">
    <location>
        <begin position="717"/>
        <end position="734"/>
    </location>
</feature>
<keyword evidence="9 12" id="KW-0472">Membrane</keyword>
<feature type="transmembrane region" description="Helical" evidence="12">
    <location>
        <begin position="823"/>
        <end position="842"/>
    </location>
</feature>
<evidence type="ECO:0000313" key="15">
    <source>
        <dbReference type="Proteomes" id="UP000030693"/>
    </source>
</evidence>
<evidence type="ECO:0000256" key="6">
    <source>
        <dbReference type="ARBA" id="ARBA00022692"/>
    </source>
</evidence>
<dbReference type="OrthoDB" id="272139at2759"/>
<dbReference type="eggNOG" id="KOG2126">
    <property type="taxonomic scope" value="Eukaryota"/>
</dbReference>
<feature type="compositionally biased region" description="Low complexity" evidence="11">
    <location>
        <begin position="476"/>
        <end position="488"/>
    </location>
</feature>
<feature type="transmembrane region" description="Helical" evidence="12">
    <location>
        <begin position="854"/>
        <end position="871"/>
    </location>
</feature>
<accession>A0A058Z3Z4</accession>
<evidence type="ECO:0000256" key="12">
    <source>
        <dbReference type="SAM" id="Phobius"/>
    </source>
</evidence>
<evidence type="ECO:0000256" key="13">
    <source>
        <dbReference type="SAM" id="SignalP"/>
    </source>
</evidence>
<dbReference type="RefSeq" id="XP_009496550.1">
    <property type="nucleotide sequence ID" value="XM_009498275.1"/>
</dbReference>
<evidence type="ECO:0000256" key="7">
    <source>
        <dbReference type="ARBA" id="ARBA00022824"/>
    </source>
</evidence>
<protein>
    <submittedName>
        <fullName evidence="14">Uncharacterized protein</fullName>
    </submittedName>
</protein>
<feature type="transmembrane region" description="Helical" evidence="12">
    <location>
        <begin position="1064"/>
        <end position="1089"/>
    </location>
</feature>
<dbReference type="EMBL" id="KB932207">
    <property type="protein sequence ID" value="KCV68979.1"/>
    <property type="molecule type" value="Genomic_DNA"/>
</dbReference>
<feature type="transmembrane region" description="Helical" evidence="12">
    <location>
        <begin position="931"/>
        <end position="960"/>
    </location>
</feature>
<gene>
    <name evidence="14" type="ORF">H696_04398</name>
</gene>
<evidence type="ECO:0000313" key="14">
    <source>
        <dbReference type="EMBL" id="KCV68979.1"/>
    </source>
</evidence>
<keyword evidence="6 12" id="KW-0812">Transmembrane</keyword>
<evidence type="ECO:0000256" key="4">
    <source>
        <dbReference type="ARBA" id="ARBA00022502"/>
    </source>
</evidence>
<evidence type="ECO:0000256" key="8">
    <source>
        <dbReference type="ARBA" id="ARBA00022989"/>
    </source>
</evidence>
<dbReference type="InterPro" id="IPR039524">
    <property type="entry name" value="PIGO/GPI13"/>
</dbReference>
<comment type="subcellular location">
    <subcellularLocation>
        <location evidence="1">Endoplasmic reticulum membrane</location>
        <topology evidence="1">Multi-pass membrane protein</topology>
    </subcellularLocation>
</comment>